<proteinExistence type="predicted"/>
<dbReference type="STRING" id="530584.SAMN05421630_105233"/>
<evidence type="ECO:0000313" key="2">
    <source>
        <dbReference type="EMBL" id="SDD02423.1"/>
    </source>
</evidence>
<sequence length="50" mass="5589">MSTPTTPADVHTERPPADGERTPIFDEVVNQSGYHWPQAWPQESADEPRG</sequence>
<dbReference type="Proteomes" id="UP000199494">
    <property type="component" value="Unassembled WGS sequence"/>
</dbReference>
<protein>
    <submittedName>
        <fullName evidence="2">Uncharacterized protein</fullName>
    </submittedName>
</protein>
<feature type="compositionally biased region" description="Basic and acidic residues" evidence="1">
    <location>
        <begin position="10"/>
        <end position="22"/>
    </location>
</feature>
<dbReference type="RefSeq" id="WP_170140194.1">
    <property type="nucleotide sequence ID" value="NZ_CP016353.1"/>
</dbReference>
<evidence type="ECO:0000256" key="1">
    <source>
        <dbReference type="SAM" id="MobiDB-lite"/>
    </source>
</evidence>
<accession>A0A1G6RDE7</accession>
<dbReference type="AlphaFoldDB" id="A0A1G6RDE7"/>
<keyword evidence="3" id="KW-1185">Reference proteome</keyword>
<feature type="region of interest" description="Disordered" evidence="1">
    <location>
        <begin position="1"/>
        <end position="22"/>
    </location>
</feature>
<name>A0A1G6RDE7_9PSEU</name>
<evidence type="ECO:0000313" key="3">
    <source>
        <dbReference type="Proteomes" id="UP000199494"/>
    </source>
</evidence>
<reference evidence="2 3" key="1">
    <citation type="submission" date="2016-10" db="EMBL/GenBank/DDBJ databases">
        <authorList>
            <person name="de Groot N.N."/>
        </authorList>
    </citation>
    <scope>NUCLEOTIDE SEQUENCE [LARGE SCALE GENOMIC DNA]</scope>
    <source>
        <strain evidence="2 3">CGMCC 4.5506</strain>
    </source>
</reference>
<gene>
    <name evidence="2" type="ORF">SAMN05421630_105233</name>
</gene>
<dbReference type="EMBL" id="FMZE01000005">
    <property type="protein sequence ID" value="SDD02423.1"/>
    <property type="molecule type" value="Genomic_DNA"/>
</dbReference>
<organism evidence="2 3">
    <name type="scientific">Prauserella marina</name>
    <dbReference type="NCBI Taxonomy" id="530584"/>
    <lineage>
        <taxon>Bacteria</taxon>
        <taxon>Bacillati</taxon>
        <taxon>Actinomycetota</taxon>
        <taxon>Actinomycetes</taxon>
        <taxon>Pseudonocardiales</taxon>
        <taxon>Pseudonocardiaceae</taxon>
        <taxon>Prauserella</taxon>
    </lineage>
</organism>